<keyword evidence="4" id="KW-0804">Transcription</keyword>
<reference evidence="7 9" key="2">
    <citation type="submission" date="2019-09" db="EMBL/GenBank/DDBJ databases">
        <authorList>
            <person name="Depoorter E."/>
        </authorList>
    </citation>
    <scope>NUCLEOTIDE SEQUENCE [LARGE SCALE GENOMIC DNA]</scope>
    <source>
        <strain evidence="7">LMG 24064</strain>
    </source>
</reference>
<dbReference type="PANTHER" id="PTHR30419">
    <property type="entry name" value="HTH-TYPE TRANSCRIPTIONAL REGULATOR YBHD"/>
    <property type="match status" value="1"/>
</dbReference>
<dbReference type="GeneID" id="99789641"/>
<keyword evidence="8" id="KW-1185">Reference proteome</keyword>
<dbReference type="RefSeq" id="WP_151063951.1">
    <property type="nucleotide sequence ID" value="NZ_CABVPL010000013.1"/>
</dbReference>
<dbReference type="OrthoDB" id="8627799at2"/>
<dbReference type="Pfam" id="PF00126">
    <property type="entry name" value="HTH_1"/>
    <property type="match status" value="1"/>
</dbReference>
<dbReference type="InterPro" id="IPR050950">
    <property type="entry name" value="HTH-type_LysR_regulators"/>
</dbReference>
<evidence type="ECO:0000313" key="9">
    <source>
        <dbReference type="Proteomes" id="UP000494222"/>
    </source>
</evidence>
<dbReference type="InterPro" id="IPR036388">
    <property type="entry name" value="WH-like_DNA-bd_sf"/>
</dbReference>
<dbReference type="Proteomes" id="UP000494222">
    <property type="component" value="Unassembled WGS sequence"/>
</dbReference>
<dbReference type="SUPFAM" id="SSF53850">
    <property type="entry name" value="Periplasmic binding protein-like II"/>
    <property type="match status" value="1"/>
</dbReference>
<keyword evidence="3" id="KW-0238">DNA-binding</keyword>
<evidence type="ECO:0000256" key="1">
    <source>
        <dbReference type="ARBA" id="ARBA00009437"/>
    </source>
</evidence>
<sequence>MKPLAVPSLANIASRLRLKQLKLLIALENHGSLHKAAEEIAISQPGATKVLREIEDILGMPLFERQPKGLVANDLGRCVTRYARLIYSDLEHLHTEVLAITQGHGGHLAVGVIMGAVPLLTRALTDLRRRQPHLSVEIVEGTSASLLALIDDGRIDLAICRNGNGRRPEAYDYVPLKSEPLAVVTARTHALAARDTLTLRDLADAEWVAYPVNTPMRLALERALADAGIDVPRYPIETASTFATLTLLQENPELVAIIPREVAQFGERFGLVACLPVAIPALDEPFGVVARAFAHLTPGARMLVETLQSPQFVT</sequence>
<dbReference type="EMBL" id="VZOJ01000017">
    <property type="protein sequence ID" value="KAB0643005.1"/>
    <property type="molecule type" value="Genomic_DNA"/>
</dbReference>
<evidence type="ECO:0000256" key="2">
    <source>
        <dbReference type="ARBA" id="ARBA00023015"/>
    </source>
</evidence>
<dbReference type="PROSITE" id="PS50931">
    <property type="entry name" value="HTH_LYSR"/>
    <property type="match status" value="1"/>
</dbReference>
<comment type="similarity">
    <text evidence="1">Belongs to the LysR transcriptional regulatory family.</text>
</comment>
<dbReference type="Pfam" id="PF03466">
    <property type="entry name" value="LysR_substrate"/>
    <property type="match status" value="1"/>
</dbReference>
<dbReference type="Gene3D" id="1.10.10.10">
    <property type="entry name" value="Winged helix-like DNA-binding domain superfamily/Winged helix DNA-binding domain"/>
    <property type="match status" value="1"/>
</dbReference>
<dbReference type="InterPro" id="IPR036390">
    <property type="entry name" value="WH_DNA-bd_sf"/>
</dbReference>
<evidence type="ECO:0000313" key="7">
    <source>
        <dbReference type="EMBL" id="VWB52172.1"/>
    </source>
</evidence>
<protein>
    <submittedName>
        <fullName evidence="6">LysR family transcriptional regulator</fullName>
    </submittedName>
</protein>
<evidence type="ECO:0000256" key="4">
    <source>
        <dbReference type="ARBA" id="ARBA00023163"/>
    </source>
</evidence>
<dbReference type="EMBL" id="CABVPL010000013">
    <property type="protein sequence ID" value="VWB52172.1"/>
    <property type="molecule type" value="Genomic_DNA"/>
</dbReference>
<dbReference type="AlphaFoldDB" id="A0A6H9TRG3"/>
<dbReference type="SUPFAM" id="SSF46785">
    <property type="entry name" value="Winged helix' DNA-binding domain"/>
    <property type="match status" value="1"/>
</dbReference>
<dbReference type="PANTHER" id="PTHR30419:SF8">
    <property type="entry name" value="NITROGEN ASSIMILATION TRANSCRIPTIONAL ACTIVATOR-RELATED"/>
    <property type="match status" value="1"/>
</dbReference>
<dbReference type="GO" id="GO:0003677">
    <property type="term" value="F:DNA binding"/>
    <property type="evidence" value="ECO:0007669"/>
    <property type="project" value="UniProtKB-KW"/>
</dbReference>
<evidence type="ECO:0000256" key="3">
    <source>
        <dbReference type="ARBA" id="ARBA00023125"/>
    </source>
</evidence>
<accession>A0A6H9TRG3</accession>
<gene>
    <name evidence="7" type="ORF">BLA24064_02378</name>
    <name evidence="6" type="ORF">F7R21_09025</name>
</gene>
<dbReference type="Proteomes" id="UP000430232">
    <property type="component" value="Unassembled WGS sequence"/>
</dbReference>
<keyword evidence="2" id="KW-0805">Transcription regulation</keyword>
<name>A0A6H9TRG3_9BURK</name>
<dbReference type="GO" id="GO:0003700">
    <property type="term" value="F:DNA-binding transcription factor activity"/>
    <property type="evidence" value="ECO:0007669"/>
    <property type="project" value="InterPro"/>
</dbReference>
<dbReference type="PRINTS" id="PR00039">
    <property type="entry name" value="HTHLYSR"/>
</dbReference>
<dbReference type="InterPro" id="IPR000847">
    <property type="entry name" value="LysR_HTH_N"/>
</dbReference>
<evidence type="ECO:0000259" key="5">
    <source>
        <dbReference type="PROSITE" id="PS50931"/>
    </source>
</evidence>
<organism evidence="6 8">
    <name type="scientific">Burkholderia latens</name>
    <dbReference type="NCBI Taxonomy" id="488446"/>
    <lineage>
        <taxon>Bacteria</taxon>
        <taxon>Pseudomonadati</taxon>
        <taxon>Pseudomonadota</taxon>
        <taxon>Betaproteobacteria</taxon>
        <taxon>Burkholderiales</taxon>
        <taxon>Burkholderiaceae</taxon>
        <taxon>Burkholderia</taxon>
        <taxon>Burkholderia cepacia complex</taxon>
    </lineage>
</organism>
<dbReference type="InterPro" id="IPR005119">
    <property type="entry name" value="LysR_subst-bd"/>
</dbReference>
<feature type="domain" description="HTH lysR-type" evidence="5">
    <location>
        <begin position="16"/>
        <end position="73"/>
    </location>
</feature>
<reference evidence="6 8" key="1">
    <citation type="submission" date="2019-09" db="EMBL/GenBank/DDBJ databases">
        <title>Draft genome sequences of 48 bacterial type strains from the CCUG.</title>
        <authorList>
            <person name="Tunovic T."/>
            <person name="Pineiro-Iglesias B."/>
            <person name="Unosson C."/>
            <person name="Inganas E."/>
            <person name="Ohlen M."/>
            <person name="Cardew S."/>
            <person name="Jensie-Markopoulos S."/>
            <person name="Salva-Serra F."/>
            <person name="Jaen-Luchoro D."/>
            <person name="Karlsson R."/>
            <person name="Svensson-Stadler L."/>
            <person name="Chun J."/>
            <person name="Moore E."/>
        </authorList>
    </citation>
    <scope>NUCLEOTIDE SEQUENCE [LARGE SCALE GENOMIC DNA]</scope>
    <source>
        <strain evidence="6 8">CCUG 54555</strain>
    </source>
</reference>
<dbReference type="GO" id="GO:0005829">
    <property type="term" value="C:cytosol"/>
    <property type="evidence" value="ECO:0007669"/>
    <property type="project" value="TreeGrafter"/>
</dbReference>
<dbReference type="Gene3D" id="3.40.190.290">
    <property type="match status" value="1"/>
</dbReference>
<proteinExistence type="inferred from homology"/>
<evidence type="ECO:0000313" key="8">
    <source>
        <dbReference type="Proteomes" id="UP000430232"/>
    </source>
</evidence>
<evidence type="ECO:0000313" key="6">
    <source>
        <dbReference type="EMBL" id="KAB0643005.1"/>
    </source>
</evidence>